<reference evidence="1 2" key="1">
    <citation type="submission" date="2018-01" db="EMBL/GenBank/DDBJ databases">
        <title>Whole genome analyses suggest that Burkholderia sensu lato contains two further novel genera in the rhizoxinica-symbiotica group Mycetohabitans gen. nov., and Trinickia gen. nov.: implications for the evolution of diazotrophy and nodulation in the Burkholderiaceae.</title>
        <authorList>
            <person name="Estrada-de los Santos P."/>
            <person name="Palmer M."/>
            <person name="Chavez-Ramirez B."/>
            <person name="Beukes C."/>
            <person name="Steenkamp E.T."/>
            <person name="Hirsch A.M."/>
            <person name="Manyaka P."/>
            <person name="Maluk M."/>
            <person name="Lafos M."/>
            <person name="Crook M."/>
            <person name="Gross E."/>
            <person name="Simon M.F."/>
            <person name="Bueno dos Reis Junior F."/>
            <person name="Poole P.S."/>
            <person name="Venter S.N."/>
            <person name="James E.K."/>
        </authorList>
    </citation>
    <scope>NUCLEOTIDE SEQUENCE [LARGE SCALE GENOMIC DNA]</scope>
    <source>
        <strain evidence="1 2">WSM 3937</strain>
    </source>
</reference>
<proteinExistence type="predicted"/>
<comment type="caution">
    <text evidence="1">The sequence shown here is derived from an EMBL/GenBank/DDBJ whole genome shotgun (WGS) entry which is preliminary data.</text>
</comment>
<name>A0ABX4UXH0_9BURK</name>
<dbReference type="Proteomes" id="UP000235659">
    <property type="component" value="Unassembled WGS sequence"/>
</dbReference>
<sequence>MYATNVIAATQECDAYVVTVRGGRWRGRSVHLLADDALSALISRQSGGPISSTPLHSPTSRRIEKIRPHRLHTALASARTSSRCSPHPRA</sequence>
<evidence type="ECO:0000313" key="1">
    <source>
        <dbReference type="EMBL" id="PMS17291.1"/>
    </source>
</evidence>
<evidence type="ECO:0000313" key="2">
    <source>
        <dbReference type="Proteomes" id="UP000235659"/>
    </source>
</evidence>
<accession>A0ABX4UXH0</accession>
<dbReference type="EMBL" id="PNXY01000078">
    <property type="protein sequence ID" value="PMS17291.1"/>
    <property type="molecule type" value="Genomic_DNA"/>
</dbReference>
<organism evidence="1 2">
    <name type="scientific">Paraburkholderia rhynchosiae</name>
    <dbReference type="NCBI Taxonomy" id="487049"/>
    <lineage>
        <taxon>Bacteria</taxon>
        <taxon>Pseudomonadati</taxon>
        <taxon>Pseudomonadota</taxon>
        <taxon>Betaproteobacteria</taxon>
        <taxon>Burkholderiales</taxon>
        <taxon>Burkholderiaceae</taxon>
        <taxon>Paraburkholderia</taxon>
    </lineage>
</organism>
<gene>
    <name evidence="1" type="ORF">C0Z16_36605</name>
</gene>
<protein>
    <submittedName>
        <fullName evidence="1">Uncharacterized protein</fullName>
    </submittedName>
</protein>
<keyword evidence="2" id="KW-1185">Reference proteome</keyword>